<feature type="transmembrane region" description="Helical" evidence="1">
    <location>
        <begin position="313"/>
        <end position="339"/>
    </location>
</feature>
<evidence type="ECO:0000256" key="1">
    <source>
        <dbReference type="SAM" id="Phobius"/>
    </source>
</evidence>
<feature type="transmembrane region" description="Helical" evidence="1">
    <location>
        <begin position="226"/>
        <end position="247"/>
    </location>
</feature>
<dbReference type="PANTHER" id="PTHR20992:SF9">
    <property type="entry name" value="AT15442P-RELATED"/>
    <property type="match status" value="1"/>
</dbReference>
<dbReference type="InterPro" id="IPR005240">
    <property type="entry name" value="DUF389"/>
</dbReference>
<dbReference type="Pfam" id="PF04087">
    <property type="entry name" value="DUF389"/>
    <property type="match status" value="1"/>
</dbReference>
<evidence type="ECO:0000313" key="3">
    <source>
        <dbReference type="Proteomes" id="UP001233999"/>
    </source>
</evidence>
<feature type="transmembrane region" description="Helical" evidence="1">
    <location>
        <begin position="254"/>
        <end position="279"/>
    </location>
</feature>
<proteinExistence type="predicted"/>
<keyword evidence="3" id="KW-1185">Reference proteome</keyword>
<keyword evidence="1" id="KW-1133">Transmembrane helix</keyword>
<comment type="caution">
    <text evidence="2">The sequence shown here is derived from an EMBL/GenBank/DDBJ whole genome shotgun (WGS) entry which is preliminary data.</text>
</comment>
<keyword evidence="1" id="KW-0472">Membrane</keyword>
<protein>
    <submittedName>
        <fullName evidence="2">Uncharacterized protein</fullName>
    </submittedName>
</protein>
<dbReference type="PANTHER" id="PTHR20992">
    <property type="entry name" value="AT15442P-RELATED"/>
    <property type="match status" value="1"/>
</dbReference>
<dbReference type="AlphaFoldDB" id="A0AAD8AE75"/>
<dbReference type="Proteomes" id="UP001233999">
    <property type="component" value="Unassembled WGS sequence"/>
</dbReference>
<sequence>VLEKVLNKLKIENAVWCAGQNGQYYQVFFSVDSNVRCEEILQHLSDCEIGTKFNSVVSVIPCTLYYHGKDDKLLSGSTKMESEHNDRKFSMKMSAWEKFVHSMRARLIVAQVVEGVKANANLTFDFVILLLTSAFVAALGLAEDNTVFLVASMLISPLMGPIMAGNFGTVIGDRRLQITGVLNELFGLLGCIIAGFAFGLVAGLANEHWGNAAWPTDEMISRGLDRSLWVGLLVAIASGAALSIAILGDNVSSMVGVAISASLLPPAVNAGLLWALALIDFAWKDRVELESEDINSSVKLYTPIYSETPAIELAILGAVSLCLTLINIICIFVTGILILKIKEVAPRSSKEQEMFWKHDIKIARDYNRTVHGQDAEDVGVSRPSMRDIENLYTTLGSQQEQIRKRRHSGGTIWPTAVEHKSVQLFGGPSSASTVTTSCSTVPSMASKSNNQLSSTDKIPQIIVTEPDPEQATNDGQVRGRFLVMQTPQSNLHMHK</sequence>
<feature type="transmembrane region" description="Helical" evidence="1">
    <location>
        <begin position="185"/>
        <end position="206"/>
    </location>
</feature>
<reference evidence="2" key="2">
    <citation type="submission" date="2023-05" db="EMBL/GenBank/DDBJ databases">
        <authorList>
            <person name="Fouks B."/>
        </authorList>
    </citation>
    <scope>NUCLEOTIDE SEQUENCE</scope>
    <source>
        <strain evidence="2">Stay&amp;Tobe</strain>
        <tissue evidence="2">Testes</tissue>
    </source>
</reference>
<dbReference type="EMBL" id="JASPKZ010001616">
    <property type="protein sequence ID" value="KAJ9597349.1"/>
    <property type="molecule type" value="Genomic_DNA"/>
</dbReference>
<evidence type="ECO:0000313" key="2">
    <source>
        <dbReference type="EMBL" id="KAJ9597349.1"/>
    </source>
</evidence>
<feature type="transmembrane region" description="Helical" evidence="1">
    <location>
        <begin position="147"/>
        <end position="164"/>
    </location>
</feature>
<feature type="non-terminal residue" evidence="2">
    <location>
        <position position="1"/>
    </location>
</feature>
<accession>A0AAD8AE75</accession>
<organism evidence="2 3">
    <name type="scientific">Diploptera punctata</name>
    <name type="common">Pacific beetle cockroach</name>
    <dbReference type="NCBI Taxonomy" id="6984"/>
    <lineage>
        <taxon>Eukaryota</taxon>
        <taxon>Metazoa</taxon>
        <taxon>Ecdysozoa</taxon>
        <taxon>Arthropoda</taxon>
        <taxon>Hexapoda</taxon>
        <taxon>Insecta</taxon>
        <taxon>Pterygota</taxon>
        <taxon>Neoptera</taxon>
        <taxon>Polyneoptera</taxon>
        <taxon>Dictyoptera</taxon>
        <taxon>Blattodea</taxon>
        <taxon>Blaberoidea</taxon>
        <taxon>Blaberidae</taxon>
        <taxon>Diplopterinae</taxon>
        <taxon>Diploptera</taxon>
    </lineage>
</organism>
<name>A0AAD8AE75_DIPPU</name>
<feature type="transmembrane region" description="Helical" evidence="1">
    <location>
        <begin position="122"/>
        <end position="141"/>
    </location>
</feature>
<reference evidence="2" key="1">
    <citation type="journal article" date="2023" name="IScience">
        <title>Live-bearing cockroach genome reveals convergent evolutionary mechanisms linked to viviparity in insects and beyond.</title>
        <authorList>
            <person name="Fouks B."/>
            <person name="Harrison M.C."/>
            <person name="Mikhailova A.A."/>
            <person name="Marchal E."/>
            <person name="English S."/>
            <person name="Carruthers M."/>
            <person name="Jennings E.C."/>
            <person name="Chiamaka E.L."/>
            <person name="Frigard R.A."/>
            <person name="Pippel M."/>
            <person name="Attardo G.M."/>
            <person name="Benoit J.B."/>
            <person name="Bornberg-Bauer E."/>
            <person name="Tobe S.S."/>
        </authorList>
    </citation>
    <scope>NUCLEOTIDE SEQUENCE</scope>
    <source>
        <strain evidence="2">Stay&amp;Tobe</strain>
    </source>
</reference>
<keyword evidence="1" id="KW-0812">Transmembrane</keyword>
<gene>
    <name evidence="2" type="ORF">L9F63_011789</name>
</gene>